<sequence>MGLRVRKSIKICKGVWVNFGKTGASISFGTRGLRHTIHTSGRMTSSIGIPGTGFSYVKTYNLKKAAKKYCPPAGITNLTNESLTELERYNETIDRLRSLHINCDECIDWEKILASKEPFTPGGIGPKEARALEELHGYNPSFLEKILYGDRRKELEKAVEQARKEDIEDYEKWEMLHILAGQVLAGDIDAYLNVIYEMNPLNDLLEYGGDFEFGTDNPDAMEVEFTVNTAVVPTYSLNVTKNGKISRKELSKSAYFDLVKDYVSSCTIRIARDIFALLPVKRVYVHVVEKRLDTQTGHFADVTVLSVLFEREILERLNFELIDPSDALNNFKHNMKFLKTAGFKPVDRIS</sequence>
<dbReference type="InterPro" id="IPR025330">
    <property type="entry name" value="DUF4236"/>
</dbReference>
<dbReference type="OrthoDB" id="983149at2"/>
<protein>
    <recommendedName>
        <fullName evidence="1">DUF4236 domain-containing protein</fullName>
    </recommendedName>
</protein>
<proteinExistence type="predicted"/>
<feature type="domain" description="DUF4236" evidence="1">
    <location>
        <begin position="3"/>
        <end position="56"/>
    </location>
</feature>
<dbReference type="Proteomes" id="UP000092971">
    <property type="component" value="Chromosome"/>
</dbReference>
<dbReference type="Pfam" id="PF14020">
    <property type="entry name" value="DUF4236"/>
    <property type="match status" value="1"/>
</dbReference>
<evidence type="ECO:0000259" key="1">
    <source>
        <dbReference type="Pfam" id="PF14020"/>
    </source>
</evidence>
<reference evidence="2 3" key="1">
    <citation type="submission" date="2016-02" db="EMBL/GenBank/DDBJ databases">
        <title>Comparison of Clostridium stercorarium subspecies using comparative genomics and transcriptomics.</title>
        <authorList>
            <person name="Schellenberg J."/>
            <person name="Thallinger G."/>
            <person name="Levin D.B."/>
            <person name="Zhang X."/>
            <person name="Alvare G."/>
            <person name="Fristensky B."/>
            <person name="Sparling R."/>
        </authorList>
    </citation>
    <scope>NUCLEOTIDE SEQUENCE [LARGE SCALE GENOMIC DNA]</scope>
    <source>
        <strain evidence="2 3">DSM 2910</strain>
    </source>
</reference>
<gene>
    <name evidence="2" type="ORF">CSTERTH_02240</name>
</gene>
<dbReference type="RefSeq" id="WP_054632608.1">
    <property type="nucleotide sequence ID" value="NZ_CP014672.1"/>
</dbReference>
<evidence type="ECO:0000313" key="2">
    <source>
        <dbReference type="EMBL" id="ANW97939.1"/>
    </source>
</evidence>
<name>A0A1B1YB38_THEST</name>
<accession>A0A1B1YB38</accession>
<evidence type="ECO:0000313" key="3">
    <source>
        <dbReference type="Proteomes" id="UP000092971"/>
    </source>
</evidence>
<dbReference type="EMBL" id="CP014672">
    <property type="protein sequence ID" value="ANW97939.1"/>
    <property type="molecule type" value="Genomic_DNA"/>
</dbReference>
<dbReference type="AlphaFoldDB" id="A0A1B1YB38"/>
<organism evidence="2 3">
    <name type="scientific">Thermoclostridium stercorarium subsp. thermolacticum DSM 2910</name>
    <dbReference type="NCBI Taxonomy" id="1121336"/>
    <lineage>
        <taxon>Bacteria</taxon>
        <taxon>Bacillati</taxon>
        <taxon>Bacillota</taxon>
        <taxon>Clostridia</taxon>
        <taxon>Eubacteriales</taxon>
        <taxon>Oscillospiraceae</taxon>
        <taxon>Thermoclostridium</taxon>
    </lineage>
</organism>